<dbReference type="EMBL" id="AQPN01000041">
    <property type="protein sequence ID" value="EOR95825.1"/>
    <property type="molecule type" value="Genomic_DNA"/>
</dbReference>
<evidence type="ECO:0000256" key="1">
    <source>
        <dbReference type="ARBA" id="ARBA00022679"/>
    </source>
</evidence>
<dbReference type="Proteomes" id="UP000014174">
    <property type="component" value="Unassembled WGS sequence"/>
</dbReference>
<dbReference type="InterPro" id="IPR000182">
    <property type="entry name" value="GNAT_dom"/>
</dbReference>
<feature type="domain" description="N-acetyltransferase" evidence="4">
    <location>
        <begin position="7"/>
        <end position="174"/>
    </location>
</feature>
<keyword evidence="6" id="KW-1185">Reference proteome</keyword>
<dbReference type="InterPro" id="IPR016181">
    <property type="entry name" value="Acyl_CoA_acyltransferase"/>
</dbReference>
<evidence type="ECO:0000256" key="2">
    <source>
        <dbReference type="ARBA" id="ARBA00023315"/>
    </source>
</evidence>
<dbReference type="InterPro" id="IPR051531">
    <property type="entry name" value="N-acetyltransferase"/>
</dbReference>
<evidence type="ECO:0000259" key="4">
    <source>
        <dbReference type="PROSITE" id="PS51186"/>
    </source>
</evidence>
<dbReference type="OrthoDB" id="9811523at2"/>
<evidence type="ECO:0000313" key="5">
    <source>
        <dbReference type="EMBL" id="EOR95825.1"/>
    </source>
</evidence>
<dbReference type="RefSeq" id="WP_016194207.1">
    <property type="nucleotide sequence ID" value="NZ_AQPN01000041.1"/>
</dbReference>
<evidence type="ECO:0000313" key="6">
    <source>
        <dbReference type="Proteomes" id="UP000014174"/>
    </source>
</evidence>
<organism evidence="5 6">
    <name type="scientific">Arcticibacter svalbardensis MN12-7</name>
    <dbReference type="NCBI Taxonomy" id="1150600"/>
    <lineage>
        <taxon>Bacteria</taxon>
        <taxon>Pseudomonadati</taxon>
        <taxon>Bacteroidota</taxon>
        <taxon>Sphingobacteriia</taxon>
        <taxon>Sphingobacteriales</taxon>
        <taxon>Sphingobacteriaceae</taxon>
        <taxon>Arcticibacter</taxon>
    </lineage>
</organism>
<keyword evidence="1 5" id="KW-0808">Transferase</keyword>
<reference evidence="5 6" key="1">
    <citation type="journal article" date="2013" name="Genome Announc.">
        <title>Draft Genome Sequence of Arcticibacter svalbardensis Strain MN12-7T, a Member of the Family Sphingobacteriaceae Isolated from an Arctic Soil Sample.</title>
        <authorList>
            <person name="Shivaji S."/>
            <person name="Ara S."/>
            <person name="Prasad S."/>
            <person name="Manasa B.P."/>
            <person name="Begum Z."/>
            <person name="Singh A."/>
            <person name="Kumar Pinnaka A."/>
        </authorList>
    </citation>
    <scope>NUCLEOTIDE SEQUENCE [LARGE SCALE GENOMIC DNA]</scope>
    <source>
        <strain evidence="5 6">MN12-7</strain>
    </source>
</reference>
<sequence length="182" mass="21116">MLKTNRLNIKEITFDNMNNVHKLHSLPETDEFNTLGIPETILTTEKILAEWLTLQKQEPRTSYVFSINQNEDDCFIGLIAMNLGKVNYRTAEVWFKIHKDFWGKGYTTEALIKLLDFGFNDLKLHRIEAGCAVENIGSSKVLEKAGMIQEGLKRKKLPIRGEWKDNYFYGILEEDFNKIITV</sequence>
<dbReference type="Gene3D" id="3.40.630.30">
    <property type="match status" value="1"/>
</dbReference>
<protein>
    <submittedName>
        <fullName evidence="5">Acetyltransferase, gnat family</fullName>
    </submittedName>
</protein>
<dbReference type="Pfam" id="PF13302">
    <property type="entry name" value="Acetyltransf_3"/>
    <property type="match status" value="1"/>
</dbReference>
<evidence type="ECO:0000256" key="3">
    <source>
        <dbReference type="ARBA" id="ARBA00038502"/>
    </source>
</evidence>
<dbReference type="PANTHER" id="PTHR43792:SF8">
    <property type="entry name" value="[RIBOSOMAL PROTEIN US5]-ALANINE N-ACETYLTRANSFERASE"/>
    <property type="match status" value="1"/>
</dbReference>
<dbReference type="AlphaFoldDB" id="R9GWB9"/>
<comment type="caution">
    <text evidence="5">The sequence shown here is derived from an EMBL/GenBank/DDBJ whole genome shotgun (WGS) entry which is preliminary data.</text>
</comment>
<gene>
    <name evidence="5" type="ORF">ADIARSV_0962</name>
</gene>
<dbReference type="GO" id="GO:0016747">
    <property type="term" value="F:acyltransferase activity, transferring groups other than amino-acyl groups"/>
    <property type="evidence" value="ECO:0007669"/>
    <property type="project" value="InterPro"/>
</dbReference>
<proteinExistence type="inferred from homology"/>
<dbReference type="PANTHER" id="PTHR43792">
    <property type="entry name" value="GNAT FAMILY, PUTATIVE (AFU_ORTHOLOGUE AFUA_3G00765)-RELATED-RELATED"/>
    <property type="match status" value="1"/>
</dbReference>
<keyword evidence="2" id="KW-0012">Acyltransferase</keyword>
<dbReference type="SUPFAM" id="SSF55729">
    <property type="entry name" value="Acyl-CoA N-acyltransferases (Nat)"/>
    <property type="match status" value="1"/>
</dbReference>
<name>R9GWB9_9SPHI</name>
<dbReference type="PROSITE" id="PS51186">
    <property type="entry name" value="GNAT"/>
    <property type="match status" value="1"/>
</dbReference>
<comment type="similarity">
    <text evidence="3">Belongs to the acetyltransferase family. RimJ subfamily.</text>
</comment>
<accession>R9GWB9</accession>
<dbReference type="STRING" id="1150600.ADIARSV_0962"/>
<dbReference type="eggNOG" id="COG1670">
    <property type="taxonomic scope" value="Bacteria"/>
</dbReference>